<evidence type="ECO:0000256" key="4">
    <source>
        <dbReference type="ARBA" id="ARBA00023295"/>
    </source>
</evidence>
<evidence type="ECO:0000313" key="10">
    <source>
        <dbReference type="EMBL" id="MDO6424024.1"/>
    </source>
</evidence>
<evidence type="ECO:0000256" key="8">
    <source>
        <dbReference type="SAM" id="SignalP"/>
    </source>
</evidence>
<evidence type="ECO:0000313" key="11">
    <source>
        <dbReference type="Proteomes" id="UP001169760"/>
    </source>
</evidence>
<dbReference type="Proteomes" id="UP001169760">
    <property type="component" value="Unassembled WGS sequence"/>
</dbReference>
<keyword evidence="4 7" id="KW-0326">Glycosidase</keyword>
<dbReference type="InterPro" id="IPR000772">
    <property type="entry name" value="Ricin_B_lectin"/>
</dbReference>
<comment type="pathway">
    <text evidence="1">Glycan metabolism; L-arabinan degradation.</text>
</comment>
<dbReference type="CDD" id="cd18829">
    <property type="entry name" value="GH43_BsArb43A-like"/>
    <property type="match status" value="1"/>
</dbReference>
<evidence type="ECO:0000256" key="1">
    <source>
        <dbReference type="ARBA" id="ARBA00004834"/>
    </source>
</evidence>
<dbReference type="SMART" id="SM00458">
    <property type="entry name" value="RICIN"/>
    <property type="match status" value="1"/>
</dbReference>
<dbReference type="SUPFAM" id="SSF75005">
    <property type="entry name" value="Arabinanase/levansucrase/invertase"/>
    <property type="match status" value="1"/>
</dbReference>
<comment type="similarity">
    <text evidence="2 7">Belongs to the glycosyl hydrolase 43 family.</text>
</comment>
<feature type="chain" id="PRO_5043678597" evidence="8">
    <location>
        <begin position="26"/>
        <end position="472"/>
    </location>
</feature>
<evidence type="ECO:0000256" key="3">
    <source>
        <dbReference type="ARBA" id="ARBA00022801"/>
    </source>
</evidence>
<dbReference type="Pfam" id="PF14200">
    <property type="entry name" value="RicinB_lectin_2"/>
    <property type="match status" value="1"/>
</dbReference>
<dbReference type="GO" id="GO:0004553">
    <property type="term" value="F:hydrolase activity, hydrolyzing O-glycosyl compounds"/>
    <property type="evidence" value="ECO:0007669"/>
    <property type="project" value="InterPro"/>
</dbReference>
<dbReference type="InterPro" id="IPR023296">
    <property type="entry name" value="Glyco_hydro_beta-prop_sf"/>
</dbReference>
<comment type="caution">
    <text evidence="10">The sequence shown here is derived from an EMBL/GenBank/DDBJ whole genome shotgun (WGS) entry which is preliminary data.</text>
</comment>
<dbReference type="PROSITE" id="PS50231">
    <property type="entry name" value="RICIN_B_LECTIN"/>
    <property type="match status" value="1"/>
</dbReference>
<sequence>MNLCRKLYQLATAVVLLCMCAFANAQLSNGVYSITSKLSGKPIEITGASTAAGANVIQWANNGGDHQKWIVTNEGNGYYSIINLLSGMALEVFDFSTADGGNVVQYDFWHGDPQLWTLSSQGNGYYAVLNKHSGKALDLYGFDTSNGANIAQWAFWGGDPQQWQFTKIANVGAPPVDTSTTNGATNHWSLTGNLVTHDPTMAYENGSWWLYQTGEGIYGKHSANGLAWDGLPSVFPNGLSWWKTYVPGQSNNDVWAPDVRTYNGRVYLYYSISTFGSRVSAIGLASASSLAASDWQDHGLVINTTSSSDWNAIDPDLVVDEHGNPWLTMGSWNSGIKVMRLNPITMKPIGTLYSIAQKGGGIEAPSIVYRRGYYYLFVSIGKCCAGVDSTYQIAYGRSTSITGPYLDKNGNDMMNGGGSILDAGNNVWVGPGGQDIINTDVIVRHAYDATDAGTPKMIISTLNWDANGWPKY</sequence>
<evidence type="ECO:0000256" key="6">
    <source>
        <dbReference type="PIRSR" id="PIRSR606710-2"/>
    </source>
</evidence>
<feature type="domain" description="Ricin B lectin" evidence="9">
    <location>
        <begin position="29"/>
        <end position="166"/>
    </location>
</feature>
<dbReference type="InterPro" id="IPR035992">
    <property type="entry name" value="Ricin_B-like_lectins"/>
</dbReference>
<reference evidence="10" key="1">
    <citation type="submission" date="2023-07" db="EMBL/GenBank/DDBJ databases">
        <title>Genome content predicts the carbon catabolic preferences of heterotrophic bacteria.</title>
        <authorList>
            <person name="Gralka M."/>
        </authorList>
    </citation>
    <scope>NUCLEOTIDE SEQUENCE</scope>
    <source>
        <strain evidence="10">I3M17_2</strain>
    </source>
</reference>
<dbReference type="PANTHER" id="PTHR43301">
    <property type="entry name" value="ARABINAN ENDO-1,5-ALPHA-L-ARABINOSIDASE"/>
    <property type="match status" value="1"/>
</dbReference>
<dbReference type="GO" id="GO:0005975">
    <property type="term" value="P:carbohydrate metabolic process"/>
    <property type="evidence" value="ECO:0007669"/>
    <property type="project" value="InterPro"/>
</dbReference>
<gene>
    <name evidence="10" type="ORF">Q4521_16185</name>
</gene>
<dbReference type="InterPro" id="IPR006710">
    <property type="entry name" value="Glyco_hydro_43"/>
</dbReference>
<name>A0AAW7XCB9_9GAMM</name>
<keyword evidence="3 7" id="KW-0378">Hydrolase</keyword>
<dbReference type="PANTHER" id="PTHR43301:SF3">
    <property type="entry name" value="ARABINAN ENDO-1,5-ALPHA-L-ARABINOSIDASE A-RELATED"/>
    <property type="match status" value="1"/>
</dbReference>
<feature type="site" description="Important for catalytic activity, responsible for pKa modulation of the active site Glu and correct orientation of both the proton donor and substrate" evidence="6">
    <location>
        <position position="314"/>
    </location>
</feature>
<protein>
    <submittedName>
        <fullName evidence="10">RICIN domain-containing protein</fullName>
    </submittedName>
</protein>
<proteinExistence type="inferred from homology"/>
<feature type="active site" description="Proton acceptor" evidence="5">
    <location>
        <position position="198"/>
    </location>
</feature>
<dbReference type="Pfam" id="PF04616">
    <property type="entry name" value="Glyco_hydro_43"/>
    <property type="match status" value="1"/>
</dbReference>
<feature type="signal peptide" evidence="8">
    <location>
        <begin position="1"/>
        <end position="25"/>
    </location>
</feature>
<accession>A0AAW7XCB9</accession>
<dbReference type="SUPFAM" id="SSF50370">
    <property type="entry name" value="Ricin B-like lectins"/>
    <property type="match status" value="1"/>
</dbReference>
<dbReference type="InterPro" id="IPR050727">
    <property type="entry name" value="GH43_arabinanases"/>
</dbReference>
<evidence type="ECO:0000256" key="2">
    <source>
        <dbReference type="ARBA" id="ARBA00009865"/>
    </source>
</evidence>
<feature type="active site" description="Proton donor" evidence="5">
    <location>
        <position position="363"/>
    </location>
</feature>
<dbReference type="EMBL" id="JAUOPB010000012">
    <property type="protein sequence ID" value="MDO6424024.1"/>
    <property type="molecule type" value="Genomic_DNA"/>
</dbReference>
<organism evidence="10 11">
    <name type="scientific">Saccharophagus degradans</name>
    <dbReference type="NCBI Taxonomy" id="86304"/>
    <lineage>
        <taxon>Bacteria</taxon>
        <taxon>Pseudomonadati</taxon>
        <taxon>Pseudomonadota</taxon>
        <taxon>Gammaproteobacteria</taxon>
        <taxon>Cellvibrionales</taxon>
        <taxon>Cellvibrionaceae</taxon>
        <taxon>Saccharophagus</taxon>
    </lineage>
</organism>
<dbReference type="CDD" id="cd00161">
    <property type="entry name" value="beta-trefoil_Ricin-like"/>
    <property type="match status" value="1"/>
</dbReference>
<evidence type="ECO:0000256" key="5">
    <source>
        <dbReference type="PIRSR" id="PIRSR606710-1"/>
    </source>
</evidence>
<dbReference type="RefSeq" id="WP_303493520.1">
    <property type="nucleotide sequence ID" value="NZ_JAUOPB010000012.1"/>
</dbReference>
<evidence type="ECO:0000259" key="9">
    <source>
        <dbReference type="SMART" id="SM00458"/>
    </source>
</evidence>
<dbReference type="Gene3D" id="2.115.10.20">
    <property type="entry name" value="Glycosyl hydrolase domain, family 43"/>
    <property type="match status" value="1"/>
</dbReference>
<evidence type="ECO:0000256" key="7">
    <source>
        <dbReference type="RuleBase" id="RU361187"/>
    </source>
</evidence>
<dbReference type="AlphaFoldDB" id="A0AAW7XCB9"/>
<keyword evidence="8" id="KW-0732">Signal</keyword>
<dbReference type="Gene3D" id="2.80.10.50">
    <property type="match status" value="3"/>
</dbReference>